<proteinExistence type="predicted"/>
<dbReference type="EMBL" id="VIFK01000137">
    <property type="protein sequence ID" value="TQE98781.1"/>
    <property type="molecule type" value="Genomic_DNA"/>
</dbReference>
<sequence>MNIFVLSTGRCGSTTFAVASKHITGSLDKVYGNRAFYVHLIREREEVAHSFVKRYNSGIMEAYRKRVFIGLSSHKTSPLEVCRHYYDTVNANIEMFLKDKDSQLTVWLNNAEEGFASFWNQIGAQGDKAAAIREWQHQHNASAPIPPQ</sequence>
<evidence type="ECO:0000313" key="2">
    <source>
        <dbReference type="Proteomes" id="UP000315400"/>
    </source>
</evidence>
<organism evidence="1 2">
    <name type="scientific">Spiribacter salinus</name>
    <dbReference type="NCBI Taxonomy" id="1335746"/>
    <lineage>
        <taxon>Bacteria</taxon>
        <taxon>Pseudomonadati</taxon>
        <taxon>Pseudomonadota</taxon>
        <taxon>Gammaproteobacteria</taxon>
        <taxon>Chromatiales</taxon>
        <taxon>Ectothiorhodospiraceae</taxon>
        <taxon>Spiribacter</taxon>
    </lineage>
</organism>
<accession>A0A540VPU1</accession>
<evidence type="ECO:0008006" key="3">
    <source>
        <dbReference type="Google" id="ProtNLM"/>
    </source>
</evidence>
<evidence type="ECO:0000313" key="1">
    <source>
        <dbReference type="EMBL" id="TQE98781.1"/>
    </source>
</evidence>
<protein>
    <recommendedName>
        <fullName evidence="3">Sulfotransferase family protein</fullName>
    </recommendedName>
</protein>
<comment type="caution">
    <text evidence="1">The sequence shown here is derived from an EMBL/GenBank/DDBJ whole genome shotgun (WGS) entry which is preliminary data.</text>
</comment>
<gene>
    <name evidence="1" type="ORF">FKY71_12035</name>
</gene>
<dbReference type="Proteomes" id="UP000315400">
    <property type="component" value="Unassembled WGS sequence"/>
</dbReference>
<dbReference type="AlphaFoldDB" id="A0A540VPU1"/>
<name>A0A540VPU1_9GAMM</name>
<reference evidence="1 2" key="1">
    <citation type="submission" date="2019-06" db="EMBL/GenBank/DDBJ databases">
        <title>Metagenome assembled Genome of Spiribacter salinus SL48-SHIP from the microbial mat of Salt Lake 48 (Novosibirsk region, Russia).</title>
        <authorList>
            <person name="Shipova A."/>
            <person name="Rozanov A.S."/>
            <person name="Bryanskaya A.V."/>
            <person name="Peltek S.E."/>
        </authorList>
    </citation>
    <scope>NUCLEOTIDE SEQUENCE [LARGE SCALE GENOMIC DNA]</scope>
    <source>
        <strain evidence="1">SL48-SHIP-2</strain>
    </source>
</reference>